<sequence length="49" mass="5382">MQCILLDLCTCVRFALCDCLVDILSTLYGSNRPVEGCLLLARCQVCLSV</sequence>
<dbReference type="GeneID" id="24920927"/>
<dbReference type="EMBL" id="FN668672">
    <property type="protein sequence ID" value="CBK24089.2"/>
    <property type="molecule type" value="Genomic_DNA"/>
</dbReference>
<organism evidence="2">
    <name type="scientific">Blastocystis hominis</name>
    <dbReference type="NCBI Taxonomy" id="12968"/>
    <lineage>
        <taxon>Eukaryota</taxon>
        <taxon>Sar</taxon>
        <taxon>Stramenopiles</taxon>
        <taxon>Bigyra</taxon>
        <taxon>Opalozoa</taxon>
        <taxon>Opalinata</taxon>
        <taxon>Blastocystidae</taxon>
        <taxon>Blastocystis</taxon>
    </lineage>
</organism>
<dbReference type="RefSeq" id="XP_012898137.1">
    <property type="nucleotide sequence ID" value="XM_013042683.1"/>
</dbReference>
<dbReference type="AlphaFoldDB" id="D8M7Q0"/>
<keyword evidence="3" id="KW-1185">Reference proteome</keyword>
<evidence type="ECO:0000256" key="1">
    <source>
        <dbReference type="SAM" id="SignalP"/>
    </source>
</evidence>
<reference evidence="2" key="1">
    <citation type="submission" date="2010-02" db="EMBL/GenBank/DDBJ databases">
        <title>Sequencing and annotation of the Blastocystis hominis genome.</title>
        <authorList>
            <person name="Wincker P."/>
        </authorList>
    </citation>
    <scope>NUCLEOTIDE SEQUENCE</scope>
    <source>
        <strain evidence="2">Singapore isolate B</strain>
    </source>
</reference>
<evidence type="ECO:0000313" key="2">
    <source>
        <dbReference type="EMBL" id="CBK24089.2"/>
    </source>
</evidence>
<accession>D8M7Q0</accession>
<name>D8M7Q0_BLAHO</name>
<gene>
    <name evidence="2" type="ORF">GSBLH_T00003865001</name>
</gene>
<proteinExistence type="predicted"/>
<feature type="chain" id="PRO_5003117764" evidence="1">
    <location>
        <begin position="18"/>
        <end position="49"/>
    </location>
</feature>
<feature type="signal peptide" evidence="1">
    <location>
        <begin position="1"/>
        <end position="17"/>
    </location>
</feature>
<keyword evidence="1" id="KW-0732">Signal</keyword>
<dbReference type="Proteomes" id="UP000008312">
    <property type="component" value="Unassembled WGS sequence"/>
</dbReference>
<dbReference type="InParanoid" id="D8M7Q0"/>
<evidence type="ECO:0000313" key="3">
    <source>
        <dbReference type="Proteomes" id="UP000008312"/>
    </source>
</evidence>
<protein>
    <submittedName>
        <fullName evidence="2">Uncharacterized protein</fullName>
    </submittedName>
</protein>